<dbReference type="InterPro" id="IPR017949">
    <property type="entry name" value="Thaumatin_CS"/>
</dbReference>
<name>A0ABC8RGP5_9AQUA</name>
<dbReference type="Pfam" id="PF00314">
    <property type="entry name" value="Thaumatin"/>
    <property type="match status" value="1"/>
</dbReference>
<dbReference type="PANTHER" id="PTHR31048">
    <property type="entry name" value="OS03G0233200 PROTEIN"/>
    <property type="match status" value="1"/>
</dbReference>
<dbReference type="SMART" id="SM00205">
    <property type="entry name" value="THN"/>
    <property type="match status" value="1"/>
</dbReference>
<dbReference type="InterPro" id="IPR001938">
    <property type="entry name" value="Thaumatin"/>
</dbReference>
<evidence type="ECO:0000313" key="3">
    <source>
        <dbReference type="Proteomes" id="UP001642360"/>
    </source>
</evidence>
<evidence type="ECO:0000256" key="1">
    <source>
        <dbReference type="SAM" id="MobiDB-lite"/>
    </source>
</evidence>
<gene>
    <name evidence="2" type="ORF">ILEXP_LOCUS9483</name>
</gene>
<evidence type="ECO:0000313" key="2">
    <source>
        <dbReference type="EMBL" id="CAK9141853.1"/>
    </source>
</evidence>
<dbReference type="EMBL" id="CAUOFW020001181">
    <property type="protein sequence ID" value="CAK9141853.1"/>
    <property type="molecule type" value="Genomic_DNA"/>
</dbReference>
<sequence length="192" mass="20533">MTHPLLMSETTVPTQFGQQPCPVAARGLTKAKHGKSTSLPARNKPVSGLEPTATSTGPVGAAVKPVTAMASYNAKVLVYHQTHWLTTFDIINQCSYTVWAAASPDGGRRLDQGQSWNLNVNPGTTNARICGRTNCNFDANGQGRCETGDCNGRLECQGYGTPPNTLAEFALNHQTSLFTCPSGTNYRVVFCP</sequence>
<feature type="region of interest" description="Disordered" evidence="1">
    <location>
        <begin position="28"/>
        <end position="58"/>
    </location>
</feature>
<organism evidence="2 3">
    <name type="scientific">Ilex paraguariensis</name>
    <name type="common">yerba mate</name>
    <dbReference type="NCBI Taxonomy" id="185542"/>
    <lineage>
        <taxon>Eukaryota</taxon>
        <taxon>Viridiplantae</taxon>
        <taxon>Streptophyta</taxon>
        <taxon>Embryophyta</taxon>
        <taxon>Tracheophyta</taxon>
        <taxon>Spermatophyta</taxon>
        <taxon>Magnoliopsida</taxon>
        <taxon>eudicotyledons</taxon>
        <taxon>Gunneridae</taxon>
        <taxon>Pentapetalae</taxon>
        <taxon>asterids</taxon>
        <taxon>campanulids</taxon>
        <taxon>Aquifoliales</taxon>
        <taxon>Aquifoliaceae</taxon>
        <taxon>Ilex</taxon>
    </lineage>
</organism>
<reference evidence="2 3" key="1">
    <citation type="submission" date="2024-02" db="EMBL/GenBank/DDBJ databases">
        <authorList>
            <person name="Vignale AGUSTIN F."/>
            <person name="Sosa J E."/>
            <person name="Modenutti C."/>
        </authorList>
    </citation>
    <scope>NUCLEOTIDE SEQUENCE [LARGE SCALE GENOMIC DNA]</scope>
</reference>
<dbReference type="InterPro" id="IPR037176">
    <property type="entry name" value="Osmotin/thaumatin-like_sf"/>
</dbReference>
<dbReference type="SUPFAM" id="SSF49870">
    <property type="entry name" value="Osmotin, thaumatin-like protein"/>
    <property type="match status" value="1"/>
</dbReference>
<dbReference type="Proteomes" id="UP001642360">
    <property type="component" value="Unassembled WGS sequence"/>
</dbReference>
<protein>
    <recommendedName>
        <fullName evidence="4">Thaumatin-like protein</fullName>
    </recommendedName>
</protein>
<dbReference type="PROSITE" id="PS00316">
    <property type="entry name" value="THAUMATIN_1"/>
    <property type="match status" value="1"/>
</dbReference>
<evidence type="ECO:0008006" key="4">
    <source>
        <dbReference type="Google" id="ProtNLM"/>
    </source>
</evidence>
<proteinExistence type="predicted"/>
<dbReference type="PRINTS" id="PR00347">
    <property type="entry name" value="THAUMATIN"/>
</dbReference>
<comment type="caution">
    <text evidence="2">The sequence shown here is derived from an EMBL/GenBank/DDBJ whole genome shotgun (WGS) entry which is preliminary data.</text>
</comment>
<dbReference type="AlphaFoldDB" id="A0ABC8RGP5"/>
<dbReference type="Gene3D" id="2.60.110.10">
    <property type="entry name" value="Thaumatin"/>
    <property type="match status" value="1"/>
</dbReference>
<accession>A0ABC8RGP5</accession>
<keyword evidence="3" id="KW-1185">Reference proteome</keyword>
<dbReference type="PROSITE" id="PS51367">
    <property type="entry name" value="THAUMATIN_2"/>
    <property type="match status" value="1"/>
</dbReference>